<name>A0A0L6UQY8_9BASI</name>
<reference evidence="3 4" key="1">
    <citation type="submission" date="2015-08" db="EMBL/GenBank/DDBJ databases">
        <title>Next Generation Sequencing and Analysis of the Genome of Puccinia sorghi L Schw, the Causal Agent of Maize Common Rust.</title>
        <authorList>
            <person name="Rochi L."/>
            <person name="Burguener G."/>
            <person name="Darino M."/>
            <person name="Turjanski A."/>
            <person name="Kreff E."/>
            <person name="Dieguez M.J."/>
            <person name="Sacco F."/>
        </authorList>
    </citation>
    <scope>NUCLEOTIDE SEQUENCE [LARGE SCALE GENOMIC DNA]</scope>
    <source>
        <strain evidence="3 4">RO10H11247</strain>
    </source>
</reference>
<accession>A0A0L6UQY8</accession>
<dbReference type="VEuPathDB" id="FungiDB:VP01_4161g1"/>
<evidence type="ECO:0000313" key="3">
    <source>
        <dbReference type="EMBL" id="KNZ50946.1"/>
    </source>
</evidence>
<dbReference type="EMBL" id="LAVV01009237">
    <property type="protein sequence ID" value="KNZ50946.1"/>
    <property type="molecule type" value="Genomic_DNA"/>
</dbReference>
<dbReference type="OrthoDB" id="10635074at2759"/>
<protein>
    <submittedName>
        <fullName evidence="3">Uncharacterized protein</fullName>
    </submittedName>
</protein>
<feature type="region of interest" description="Disordered" evidence="1">
    <location>
        <begin position="47"/>
        <end position="70"/>
    </location>
</feature>
<keyword evidence="4" id="KW-1185">Reference proteome</keyword>
<sequence length="416" mass="47851">MSHYFVKSLGSLIPLLIAQGILAFNSALTPDKIVASFDLNEYPPSEPTILSLSSTPPTTSSEYASSLPREHPEKNLVLSTAKSIPNELASPSSLKRKKVTKSYEEQMRNIRQRVSEQHRQVMHNNGIPQEEQALLVNNWDYVKLDLKPKEIPNDIYAGYGKPEMNEEDFFNYMHDKSYLQNGETYWIPRNLIEKFHDRNRQVRIAIPYPAQVSYHIKQSGIRDIMLKIAEDKLQINSCWRSLGGIKTQLQQCIDTAKGPTDYFIRKITKLSVTMSVLYLTLFGENEGPTLSPKHISSTLDFMQDAMIFLSETPVPAEFPGSKLAQKWRKIWNNRAAGISNASKEMKLAWDMAEYWLVMTRGLSDTTLTRASVNLHEIINKIIFFSNYKYFILKDLENKIKERRKIVLKARDALFYC</sequence>
<feature type="signal peptide" evidence="2">
    <location>
        <begin position="1"/>
        <end position="23"/>
    </location>
</feature>
<keyword evidence="2" id="KW-0732">Signal</keyword>
<organism evidence="3 4">
    <name type="scientific">Puccinia sorghi</name>
    <dbReference type="NCBI Taxonomy" id="27349"/>
    <lineage>
        <taxon>Eukaryota</taxon>
        <taxon>Fungi</taxon>
        <taxon>Dikarya</taxon>
        <taxon>Basidiomycota</taxon>
        <taxon>Pucciniomycotina</taxon>
        <taxon>Pucciniomycetes</taxon>
        <taxon>Pucciniales</taxon>
        <taxon>Pucciniaceae</taxon>
        <taxon>Puccinia</taxon>
    </lineage>
</organism>
<evidence type="ECO:0000256" key="2">
    <source>
        <dbReference type="SAM" id="SignalP"/>
    </source>
</evidence>
<feature type="compositionally biased region" description="Low complexity" evidence="1">
    <location>
        <begin position="47"/>
        <end position="66"/>
    </location>
</feature>
<gene>
    <name evidence="3" type="ORF">VP01_4161g1</name>
</gene>
<dbReference type="AlphaFoldDB" id="A0A0L6UQY8"/>
<feature type="chain" id="PRO_5005567826" evidence="2">
    <location>
        <begin position="24"/>
        <end position="416"/>
    </location>
</feature>
<dbReference type="Proteomes" id="UP000037035">
    <property type="component" value="Unassembled WGS sequence"/>
</dbReference>
<evidence type="ECO:0000313" key="4">
    <source>
        <dbReference type="Proteomes" id="UP000037035"/>
    </source>
</evidence>
<proteinExistence type="predicted"/>
<comment type="caution">
    <text evidence="3">The sequence shown here is derived from an EMBL/GenBank/DDBJ whole genome shotgun (WGS) entry which is preliminary data.</text>
</comment>
<evidence type="ECO:0000256" key="1">
    <source>
        <dbReference type="SAM" id="MobiDB-lite"/>
    </source>
</evidence>